<name>A0ABN2QPC3_9PSEU</name>
<keyword evidence="11" id="KW-1185">Reference proteome</keyword>
<dbReference type="InterPro" id="IPR050388">
    <property type="entry name" value="ABC_Ni/Peptide_Import"/>
</dbReference>
<dbReference type="InterPro" id="IPR017871">
    <property type="entry name" value="ABC_transporter-like_CS"/>
</dbReference>
<dbReference type="InterPro" id="IPR003593">
    <property type="entry name" value="AAA+_ATPase"/>
</dbReference>
<evidence type="ECO:0000259" key="9">
    <source>
        <dbReference type="PROSITE" id="PS50893"/>
    </source>
</evidence>
<feature type="region of interest" description="Disordered" evidence="8">
    <location>
        <begin position="524"/>
        <end position="543"/>
    </location>
</feature>
<feature type="domain" description="ABC transporter" evidence="9">
    <location>
        <begin position="282"/>
        <end position="525"/>
    </location>
</feature>
<evidence type="ECO:0000256" key="2">
    <source>
        <dbReference type="ARBA" id="ARBA00005417"/>
    </source>
</evidence>
<gene>
    <name evidence="10" type="ORF">GCM10009754_27250</name>
</gene>
<dbReference type="GO" id="GO:0005524">
    <property type="term" value="F:ATP binding"/>
    <property type="evidence" value="ECO:0007669"/>
    <property type="project" value="UniProtKB-KW"/>
</dbReference>
<dbReference type="InterPro" id="IPR027417">
    <property type="entry name" value="P-loop_NTPase"/>
</dbReference>
<dbReference type="CDD" id="cd03257">
    <property type="entry name" value="ABC_NikE_OppD_transporters"/>
    <property type="match status" value="2"/>
</dbReference>
<keyword evidence="5" id="KW-0547">Nucleotide-binding</keyword>
<sequence length="543" mass="58811">MGERVLEFTGLEIGFATAQGVTEAVKGISFGVRPGEVVAVVGESGSGKSATSLSALGLLPSTATVDGSVVLAGDDLLKLSEKDLRARRGDDIAMVFQEPMTALNPLRTIGWQVAEALLLHRELSTADARARAEELLALVGIDEPGRRLDQYPHELSGGLRQRVMIAMALSCEPKVLIADEPTTALDVTVQAEILDLLRRMRDELGTAIVLITHSMGVVADLADRVVVLYRGEIVEEGDVRRVFAEPSHDYTRRLLAAVPHLGRAPARVVEAKRADEPPALVVRDLVVDFAGRRGAGKFRAVDEVSFEIAPREVLGLVGESGSGKTTVGRCAVRLQKPSSGRIEVFGTDVAGLPPRRLREVRKRIGMVFQDPASSLDPRMTVGECVAEPLVLGKSGSRAAREARVAELLDSVRLEKAHRDRYPHELSGGQRQRVSLARALAMDPALLVADEPTSALDVSVQAAVLDLLGQLQRELGFACLFISHDLAVIDQLADRVVVMRKGKVVEQGTRDEVLRTPKEDYTRRLLASAPVPDPVEQRARRESR</sequence>
<dbReference type="SUPFAM" id="SSF52540">
    <property type="entry name" value="P-loop containing nucleoside triphosphate hydrolases"/>
    <property type="match status" value="2"/>
</dbReference>
<dbReference type="Gene3D" id="3.40.50.300">
    <property type="entry name" value="P-loop containing nucleotide triphosphate hydrolases"/>
    <property type="match status" value="2"/>
</dbReference>
<comment type="caution">
    <text evidence="10">The sequence shown here is derived from an EMBL/GenBank/DDBJ whole genome shotgun (WGS) entry which is preliminary data.</text>
</comment>
<evidence type="ECO:0000256" key="4">
    <source>
        <dbReference type="ARBA" id="ARBA00022475"/>
    </source>
</evidence>
<dbReference type="NCBIfam" id="NF008453">
    <property type="entry name" value="PRK11308.1"/>
    <property type="match status" value="2"/>
</dbReference>
<dbReference type="PANTHER" id="PTHR43297">
    <property type="entry name" value="OLIGOPEPTIDE TRANSPORT ATP-BINDING PROTEIN APPD"/>
    <property type="match status" value="1"/>
</dbReference>
<dbReference type="Proteomes" id="UP001501116">
    <property type="component" value="Unassembled WGS sequence"/>
</dbReference>
<dbReference type="PROSITE" id="PS00211">
    <property type="entry name" value="ABC_TRANSPORTER_1"/>
    <property type="match status" value="1"/>
</dbReference>
<keyword evidence="3" id="KW-0813">Transport</keyword>
<dbReference type="Pfam" id="PF00005">
    <property type="entry name" value="ABC_tran"/>
    <property type="match status" value="2"/>
</dbReference>
<dbReference type="NCBIfam" id="NF007739">
    <property type="entry name" value="PRK10419.1"/>
    <property type="match status" value="2"/>
</dbReference>
<evidence type="ECO:0000256" key="8">
    <source>
        <dbReference type="SAM" id="MobiDB-lite"/>
    </source>
</evidence>
<dbReference type="PROSITE" id="PS50893">
    <property type="entry name" value="ABC_TRANSPORTER_2"/>
    <property type="match status" value="2"/>
</dbReference>
<organism evidence="10 11">
    <name type="scientific">Amycolatopsis minnesotensis</name>
    <dbReference type="NCBI Taxonomy" id="337894"/>
    <lineage>
        <taxon>Bacteria</taxon>
        <taxon>Bacillati</taxon>
        <taxon>Actinomycetota</taxon>
        <taxon>Actinomycetes</taxon>
        <taxon>Pseudonocardiales</taxon>
        <taxon>Pseudonocardiaceae</taxon>
        <taxon>Amycolatopsis</taxon>
    </lineage>
</organism>
<keyword evidence="6 10" id="KW-0067">ATP-binding</keyword>
<dbReference type="EMBL" id="BAAANN010000009">
    <property type="protein sequence ID" value="GAA1955981.1"/>
    <property type="molecule type" value="Genomic_DNA"/>
</dbReference>
<dbReference type="SMART" id="SM00382">
    <property type="entry name" value="AAA"/>
    <property type="match status" value="2"/>
</dbReference>
<accession>A0ABN2QPC3</accession>
<dbReference type="Pfam" id="PF08352">
    <property type="entry name" value="oligo_HPY"/>
    <property type="match status" value="2"/>
</dbReference>
<keyword evidence="7" id="KW-0472">Membrane</keyword>
<evidence type="ECO:0000256" key="3">
    <source>
        <dbReference type="ARBA" id="ARBA00022448"/>
    </source>
</evidence>
<protein>
    <submittedName>
        <fullName evidence="10">ABC transporter ATP-binding protein</fullName>
    </submittedName>
</protein>
<dbReference type="PANTHER" id="PTHR43297:SF2">
    <property type="entry name" value="DIPEPTIDE TRANSPORT ATP-BINDING PROTEIN DPPD"/>
    <property type="match status" value="1"/>
</dbReference>
<evidence type="ECO:0000256" key="1">
    <source>
        <dbReference type="ARBA" id="ARBA00004202"/>
    </source>
</evidence>
<reference evidence="10 11" key="1">
    <citation type="journal article" date="2019" name="Int. J. Syst. Evol. Microbiol.">
        <title>The Global Catalogue of Microorganisms (GCM) 10K type strain sequencing project: providing services to taxonomists for standard genome sequencing and annotation.</title>
        <authorList>
            <consortium name="The Broad Institute Genomics Platform"/>
            <consortium name="The Broad Institute Genome Sequencing Center for Infectious Disease"/>
            <person name="Wu L."/>
            <person name="Ma J."/>
        </authorList>
    </citation>
    <scope>NUCLEOTIDE SEQUENCE [LARGE SCALE GENOMIC DNA]</scope>
    <source>
        <strain evidence="10 11">JCM 14545</strain>
    </source>
</reference>
<dbReference type="InterPro" id="IPR013563">
    <property type="entry name" value="Oligopep_ABC_C"/>
</dbReference>
<dbReference type="InterPro" id="IPR003439">
    <property type="entry name" value="ABC_transporter-like_ATP-bd"/>
</dbReference>
<evidence type="ECO:0000313" key="10">
    <source>
        <dbReference type="EMBL" id="GAA1955981.1"/>
    </source>
</evidence>
<comment type="subcellular location">
    <subcellularLocation>
        <location evidence="1">Cell membrane</location>
        <topology evidence="1">Peripheral membrane protein</topology>
    </subcellularLocation>
</comment>
<evidence type="ECO:0000313" key="11">
    <source>
        <dbReference type="Proteomes" id="UP001501116"/>
    </source>
</evidence>
<proteinExistence type="inferred from homology"/>
<evidence type="ECO:0000256" key="5">
    <source>
        <dbReference type="ARBA" id="ARBA00022741"/>
    </source>
</evidence>
<dbReference type="RefSeq" id="WP_344417469.1">
    <property type="nucleotide sequence ID" value="NZ_BAAANN010000009.1"/>
</dbReference>
<keyword evidence="4" id="KW-1003">Cell membrane</keyword>
<evidence type="ECO:0000256" key="7">
    <source>
        <dbReference type="ARBA" id="ARBA00023136"/>
    </source>
</evidence>
<feature type="domain" description="ABC transporter" evidence="9">
    <location>
        <begin position="6"/>
        <end position="255"/>
    </location>
</feature>
<feature type="compositionally biased region" description="Basic and acidic residues" evidence="8">
    <location>
        <begin position="534"/>
        <end position="543"/>
    </location>
</feature>
<comment type="similarity">
    <text evidence="2">Belongs to the ABC transporter superfamily.</text>
</comment>
<evidence type="ECO:0000256" key="6">
    <source>
        <dbReference type="ARBA" id="ARBA00022840"/>
    </source>
</evidence>